<dbReference type="AlphaFoldDB" id="A0A4S8F550"/>
<accession>A0A4S8F550</accession>
<gene>
    <name evidence="2" type="ORF">E9531_07740</name>
</gene>
<protein>
    <submittedName>
        <fullName evidence="2">Uncharacterized protein</fullName>
    </submittedName>
</protein>
<keyword evidence="3" id="KW-1185">Reference proteome</keyword>
<dbReference type="Proteomes" id="UP000308917">
    <property type="component" value="Unassembled WGS sequence"/>
</dbReference>
<evidence type="ECO:0000313" key="3">
    <source>
        <dbReference type="Proteomes" id="UP000308917"/>
    </source>
</evidence>
<keyword evidence="1" id="KW-0732">Signal</keyword>
<feature type="signal peptide" evidence="1">
    <location>
        <begin position="1"/>
        <end position="40"/>
    </location>
</feature>
<feature type="chain" id="PRO_5021030995" evidence="1">
    <location>
        <begin position="41"/>
        <end position="568"/>
    </location>
</feature>
<proteinExistence type="predicted"/>
<reference evidence="2 3" key="1">
    <citation type="journal article" date="2015" name="Antonie Van Leeuwenhoek">
        <title>Lampropedia puyangensis sp. nov., isolated from symptomatic bark of Populus ? euramericana canker and emended description of Lampropedia hyalina (Ehrenberg 1832) Lee et al. 2004.</title>
        <authorList>
            <person name="Li Y."/>
            <person name="Wang T."/>
            <person name="Piao C.G."/>
            <person name="Wang L.F."/>
            <person name="Tian G.Z."/>
            <person name="Zhu T.H."/>
            <person name="Guo M.W."/>
        </authorList>
    </citation>
    <scope>NUCLEOTIDE SEQUENCE [LARGE SCALE GENOMIC DNA]</scope>
    <source>
        <strain evidence="2 3">2-bin</strain>
    </source>
</reference>
<organism evidence="2 3">
    <name type="scientific">Lampropedia puyangensis</name>
    <dbReference type="NCBI Taxonomy" id="1330072"/>
    <lineage>
        <taxon>Bacteria</taxon>
        <taxon>Pseudomonadati</taxon>
        <taxon>Pseudomonadota</taxon>
        <taxon>Betaproteobacteria</taxon>
        <taxon>Burkholderiales</taxon>
        <taxon>Comamonadaceae</taxon>
        <taxon>Lampropedia</taxon>
    </lineage>
</organism>
<dbReference type="EMBL" id="STFG01000006">
    <property type="protein sequence ID" value="THU02558.1"/>
    <property type="molecule type" value="Genomic_DNA"/>
</dbReference>
<sequence length="568" mass="61485">MRGFLQPHLPQTAPKPAHARLAAKAAGLLTLLSICLHAQAQTVALPTPQNGIWVVKQEAAASPKRNLSIDVQDGVLLAQIADYDSDGNPTFQVTAGTLHADAEQPNAISTMKAPLQRYRDGRSIGGPAQAAVLDGNAGEIRLRFSSSYEGTAEFPGQAPVAIERLQLDTRRLANPDVQTVDAYTGHLHQVQGPEDVLRDSAFHLRVIRQAPSGQVQLQLRVSQERIPEPLTCEADSSSPAPDNQPALLAARETQWHCTGNATNEDITADLRIRLVANEVVGHLQYHRTNLAGASQQATAQLRGIRRFYETNNVRTGESLYYAYSATDVQYVVPQSGIWVIPDELNGQPGRGFAIDVDGDTLVLEVFGYDEAGDATFHIGTSPFIPGTISQVQLQQPSSTHLKSPGTASLSFDSLTSGTIALPGEPARKIVRFALSGPPDVRSLQGLWRFNIPGRGAISVQLNTLKDNAIESSDGLFRCEFVSPAITQDAGDTLCTQYPAAHEADQSLRQFVFQWQMDLSDLYGQYFHTDSAKREGTGISRIAYPGKDNAAQTYFAQGSAIHLPLRTAP</sequence>
<name>A0A4S8F550_9BURK</name>
<evidence type="ECO:0000256" key="1">
    <source>
        <dbReference type="SAM" id="SignalP"/>
    </source>
</evidence>
<evidence type="ECO:0000313" key="2">
    <source>
        <dbReference type="EMBL" id="THU02558.1"/>
    </source>
</evidence>
<comment type="caution">
    <text evidence="2">The sequence shown here is derived from an EMBL/GenBank/DDBJ whole genome shotgun (WGS) entry which is preliminary data.</text>
</comment>
<dbReference type="OrthoDB" id="8803453at2"/>
<dbReference type="RefSeq" id="WP_136573178.1">
    <property type="nucleotide sequence ID" value="NZ_STFG01000006.1"/>
</dbReference>